<evidence type="ECO:0000256" key="1">
    <source>
        <dbReference type="ARBA" id="ARBA00004141"/>
    </source>
</evidence>
<sequence>MHQLTDIAIIATVALVLGMIMTHIKQPAIVGYLLTGMVLGRSVFGFVEDRANVEILAELGVLLLLYLIGMELNLKSFMRIWKTAIGGVFLQVAIAYGIMSLLSWYLDWPWQLTLLLAFSLSISSTAVAVKILEDIGELHQRTGNIAIGLLIAQDLAVVPMLLIIGSLSGTELNIPILILTIALAIGFLIALILFLSQRERVHLPFLKAISGNADLLPLFGIVFCLGMAAVSGMVGTSPAFGAFLAGLIIGNSQERERIVEATQPIQAILLMIFFLSIGLLIDLTYIIQNIVLVLVMLLAVILIKTLVNIMILRVTGVDWRSAFIAGTALGQIGEFSFLLMATGGDSDFVSPDIAQLMITVIALSLMISPLWLLTARRAQKLAAGQANDFRAVWDDIYGKETVFLMRASKTTFEYLKFKASRQKNQQDYGNTPDDVSTEGMMSENAEALIQNEDAVSYQAVLEENRDNPEDGNQENPAKK</sequence>
<feature type="transmembrane region" description="Helical" evidence="8">
    <location>
        <begin position="112"/>
        <end position="132"/>
    </location>
</feature>
<dbReference type="RefSeq" id="WP_251935987.1">
    <property type="nucleotide sequence ID" value="NZ_CP098747.1"/>
</dbReference>
<comment type="similarity">
    <text evidence="2">Belongs to the monovalent cation:proton antiporter 2 (CPA2) transporter (TC 2.A.37) family.</text>
</comment>
<evidence type="ECO:0000256" key="3">
    <source>
        <dbReference type="ARBA" id="ARBA00022448"/>
    </source>
</evidence>
<dbReference type="InterPro" id="IPR006153">
    <property type="entry name" value="Cation/H_exchanger_TM"/>
</dbReference>
<evidence type="ECO:0000313" key="11">
    <source>
        <dbReference type="Proteomes" id="UP001056291"/>
    </source>
</evidence>
<dbReference type="EMBL" id="CP098747">
    <property type="protein sequence ID" value="USG62313.1"/>
    <property type="molecule type" value="Genomic_DNA"/>
</dbReference>
<feature type="transmembrane region" description="Helical" evidence="8">
    <location>
        <begin position="287"/>
        <end position="307"/>
    </location>
</feature>
<feature type="transmembrane region" description="Helical" evidence="8">
    <location>
        <begin position="264"/>
        <end position="281"/>
    </location>
</feature>
<feature type="transmembrane region" description="Helical" evidence="8">
    <location>
        <begin position="208"/>
        <end position="229"/>
    </location>
</feature>
<name>A0ABY4W5J8_9PROT</name>
<dbReference type="PANTHER" id="PTHR42751:SF3">
    <property type="entry name" value="SODIUM_GLUTAMATE SYMPORTER"/>
    <property type="match status" value="1"/>
</dbReference>
<keyword evidence="4 8" id="KW-0812">Transmembrane</keyword>
<evidence type="ECO:0000259" key="9">
    <source>
        <dbReference type="Pfam" id="PF00999"/>
    </source>
</evidence>
<feature type="region of interest" description="Disordered" evidence="7">
    <location>
        <begin position="460"/>
        <end position="479"/>
    </location>
</feature>
<evidence type="ECO:0000313" key="10">
    <source>
        <dbReference type="EMBL" id="USG62313.1"/>
    </source>
</evidence>
<comment type="subcellular location">
    <subcellularLocation>
        <location evidence="1">Membrane</location>
        <topology evidence="1">Multi-pass membrane protein</topology>
    </subcellularLocation>
</comment>
<keyword evidence="5 8" id="KW-1133">Transmembrane helix</keyword>
<evidence type="ECO:0000256" key="5">
    <source>
        <dbReference type="ARBA" id="ARBA00022989"/>
    </source>
</evidence>
<feature type="transmembrane region" description="Helical" evidence="8">
    <location>
        <begin position="235"/>
        <end position="252"/>
    </location>
</feature>
<evidence type="ECO:0000256" key="7">
    <source>
        <dbReference type="SAM" id="MobiDB-lite"/>
    </source>
</evidence>
<feature type="transmembrane region" description="Helical" evidence="8">
    <location>
        <begin position="84"/>
        <end position="106"/>
    </location>
</feature>
<evidence type="ECO:0000256" key="2">
    <source>
        <dbReference type="ARBA" id="ARBA00005551"/>
    </source>
</evidence>
<feature type="transmembrane region" description="Helical" evidence="8">
    <location>
        <begin position="144"/>
        <end position="168"/>
    </location>
</feature>
<keyword evidence="6 8" id="KW-0472">Membrane</keyword>
<dbReference type="Proteomes" id="UP001056291">
    <property type="component" value="Chromosome"/>
</dbReference>
<dbReference type="Pfam" id="PF00999">
    <property type="entry name" value="Na_H_Exchanger"/>
    <property type="match status" value="1"/>
</dbReference>
<evidence type="ECO:0000256" key="4">
    <source>
        <dbReference type="ARBA" id="ARBA00022692"/>
    </source>
</evidence>
<evidence type="ECO:0000256" key="8">
    <source>
        <dbReference type="SAM" id="Phobius"/>
    </source>
</evidence>
<feature type="transmembrane region" description="Helical" evidence="8">
    <location>
        <begin position="6"/>
        <end position="22"/>
    </location>
</feature>
<feature type="transmembrane region" description="Helical" evidence="8">
    <location>
        <begin position="174"/>
        <end position="196"/>
    </location>
</feature>
<gene>
    <name evidence="10" type="ORF">NBZ79_04885</name>
</gene>
<feature type="transmembrane region" description="Helical" evidence="8">
    <location>
        <begin position="353"/>
        <end position="373"/>
    </location>
</feature>
<evidence type="ECO:0000256" key="6">
    <source>
        <dbReference type="ARBA" id="ARBA00023136"/>
    </source>
</evidence>
<dbReference type="PANTHER" id="PTHR42751">
    <property type="entry name" value="SODIUM/HYDROGEN EXCHANGER FAMILY/TRKA DOMAIN PROTEIN"/>
    <property type="match status" value="1"/>
</dbReference>
<keyword evidence="3" id="KW-0813">Transport</keyword>
<reference evidence="10" key="1">
    <citation type="submission" date="2022-06" db="EMBL/GenBank/DDBJ databases">
        <title>Sneathiella actinostolidae sp. nov., isolated from a sea anemonein the Western Pacific Ocean.</title>
        <authorList>
            <person name="Wei M.J."/>
        </authorList>
    </citation>
    <scope>NUCLEOTIDE SEQUENCE</scope>
    <source>
        <strain evidence="10">PHK-P5</strain>
    </source>
</reference>
<organism evidence="10 11">
    <name type="scientific">Sneathiella marina</name>
    <dbReference type="NCBI Taxonomy" id="2950108"/>
    <lineage>
        <taxon>Bacteria</taxon>
        <taxon>Pseudomonadati</taxon>
        <taxon>Pseudomonadota</taxon>
        <taxon>Alphaproteobacteria</taxon>
        <taxon>Sneathiellales</taxon>
        <taxon>Sneathiellaceae</taxon>
        <taxon>Sneathiella</taxon>
    </lineage>
</organism>
<accession>A0ABY4W5J8</accession>
<proteinExistence type="inferred from homology"/>
<feature type="transmembrane region" description="Helical" evidence="8">
    <location>
        <begin position="53"/>
        <end position="72"/>
    </location>
</feature>
<feature type="transmembrane region" description="Helical" evidence="8">
    <location>
        <begin position="319"/>
        <end position="341"/>
    </location>
</feature>
<keyword evidence="11" id="KW-1185">Reference proteome</keyword>
<dbReference type="Gene3D" id="1.20.1530.20">
    <property type="match status" value="1"/>
</dbReference>
<dbReference type="InterPro" id="IPR038770">
    <property type="entry name" value="Na+/solute_symporter_sf"/>
</dbReference>
<protein>
    <submittedName>
        <fullName evidence="10">Cation:proton antiporter</fullName>
    </submittedName>
</protein>
<feature type="domain" description="Cation/H+ exchanger transmembrane" evidence="9">
    <location>
        <begin position="13"/>
        <end position="371"/>
    </location>
</feature>